<gene>
    <name evidence="4" type="ORF">HCN52_13895</name>
</gene>
<organism evidence="4 5">
    <name type="scientific">Streptomyces bohaiensis</name>
    <dbReference type="NCBI Taxonomy" id="1431344"/>
    <lineage>
        <taxon>Bacteria</taxon>
        <taxon>Bacillati</taxon>
        <taxon>Actinomycetota</taxon>
        <taxon>Actinomycetes</taxon>
        <taxon>Kitasatosporales</taxon>
        <taxon>Streptomycetaceae</taxon>
        <taxon>Streptomyces</taxon>
    </lineage>
</organism>
<feature type="compositionally biased region" description="Pro residues" evidence="1">
    <location>
        <begin position="400"/>
        <end position="437"/>
    </location>
</feature>
<dbReference type="EMBL" id="JAAVJC010000111">
    <property type="protein sequence ID" value="NJQ16008.1"/>
    <property type="molecule type" value="Genomic_DNA"/>
</dbReference>
<proteinExistence type="predicted"/>
<accession>A0ABX1CD01</accession>
<feature type="compositionally biased region" description="Pro residues" evidence="1">
    <location>
        <begin position="336"/>
        <end position="365"/>
    </location>
</feature>
<feature type="compositionally biased region" description="Pro residues" evidence="1">
    <location>
        <begin position="456"/>
        <end position="479"/>
    </location>
</feature>
<keyword evidence="2" id="KW-0812">Transmembrane</keyword>
<dbReference type="Pfam" id="PF25547">
    <property type="entry name" value="WXG100_2"/>
    <property type="match status" value="1"/>
</dbReference>
<evidence type="ECO:0000313" key="4">
    <source>
        <dbReference type="EMBL" id="NJQ16008.1"/>
    </source>
</evidence>
<dbReference type="InterPro" id="IPR057746">
    <property type="entry name" value="CpnT-like_N"/>
</dbReference>
<sequence>MLPDSIQFPPDVRRMLFVLIGHMPLTGSSDMAYTHSGTFDRAADSLDRVRGRLRSMMNQVDGALPPHVAQQFKDAVNTLSDPSGSDRLGDFSTQLRSGLAQNQVAQSRNIMEAKWQIIAEIIMLIAQLALLAALSFFTGGTSMTQAIIAKTRSTLTVLLVMQRLSANGLLFPTLTSALQEAVITFATRIAMMKLNKGNRAPGSIDWAAVGKAGLFGLMGGLFTAGIYRALPNPFRAGPDSSGWINFTGEVPKAFISEGVGDAGSETLINGLFDGNWTVNPMSLVGGGLSGISGLAMETGLFILGSKGYDHFFKPRPDGLDVNSSVNDPSRLGVNGPPVPPPVLEKPGAVPPPPLDVKPLVPPPVLPSVGGPLADSPPPYVATSPTPGPVDPALAEKKSPVPTPPPVVTPVPTPPPVVTPVPPYLDVPPPYRALPSVPPASEAPWVNTPVADTTPVPDAPTNPAPGPEPIPGTVPPPANQAPPLTVPSLVPPVVPGVPAPGGAPLPGP</sequence>
<feature type="non-terminal residue" evidence="4">
    <location>
        <position position="507"/>
    </location>
</feature>
<comment type="caution">
    <text evidence="4">The sequence shown here is derived from an EMBL/GenBank/DDBJ whole genome shotgun (WGS) entry which is preliminary data.</text>
</comment>
<feature type="region of interest" description="Disordered" evidence="1">
    <location>
        <begin position="319"/>
        <end position="507"/>
    </location>
</feature>
<keyword evidence="2" id="KW-1133">Transmembrane helix</keyword>
<feature type="transmembrane region" description="Helical" evidence="2">
    <location>
        <begin position="117"/>
        <end position="137"/>
    </location>
</feature>
<feature type="transmembrane region" description="Helical" evidence="2">
    <location>
        <begin position="169"/>
        <end position="191"/>
    </location>
</feature>
<protein>
    <recommendedName>
        <fullName evidence="3">Outer membrane channel protein CpnT-like N-terminal domain-containing protein</fullName>
    </recommendedName>
</protein>
<reference evidence="4 5" key="1">
    <citation type="submission" date="2020-03" db="EMBL/GenBank/DDBJ databases">
        <title>Draft genome of Streptomyces sp. ventii, isolated from the Axial Seamount in the Pacific Ocean, and resequencing of the two type strains Streptomyces lonarensis strain NCL 716 and Streptomyces bohaiensis strain 11A07.</title>
        <authorList>
            <person name="Loughran R.M."/>
            <person name="Pfannmuller K.M."/>
            <person name="Wasson B.J."/>
            <person name="Deadmond M.C."/>
            <person name="Paddock B.E."/>
            <person name="Koyack M.J."/>
            <person name="Gallegos D.A."/>
            <person name="Mitchell E.A."/>
            <person name="Ushijima B."/>
            <person name="Saw J.H."/>
            <person name="Mcphail K.L."/>
            <person name="Videau P."/>
        </authorList>
    </citation>
    <scope>NUCLEOTIDE SEQUENCE [LARGE SCALE GENOMIC DNA]</scope>
    <source>
        <strain evidence="4 5">11A07</strain>
    </source>
</reference>
<evidence type="ECO:0000259" key="3">
    <source>
        <dbReference type="Pfam" id="PF25547"/>
    </source>
</evidence>
<feature type="compositionally biased region" description="Pro residues" evidence="1">
    <location>
        <begin position="374"/>
        <end position="389"/>
    </location>
</feature>
<evidence type="ECO:0000256" key="2">
    <source>
        <dbReference type="SAM" id="Phobius"/>
    </source>
</evidence>
<dbReference type="Proteomes" id="UP000727056">
    <property type="component" value="Unassembled WGS sequence"/>
</dbReference>
<name>A0ABX1CD01_9ACTN</name>
<feature type="compositionally biased region" description="Pro residues" evidence="1">
    <location>
        <begin position="488"/>
        <end position="507"/>
    </location>
</feature>
<feature type="compositionally biased region" description="Low complexity" evidence="1">
    <location>
        <begin position="445"/>
        <end position="455"/>
    </location>
</feature>
<evidence type="ECO:0000256" key="1">
    <source>
        <dbReference type="SAM" id="MobiDB-lite"/>
    </source>
</evidence>
<keyword evidence="5" id="KW-1185">Reference proteome</keyword>
<evidence type="ECO:0000313" key="5">
    <source>
        <dbReference type="Proteomes" id="UP000727056"/>
    </source>
</evidence>
<keyword evidence="2" id="KW-0472">Membrane</keyword>
<feature type="domain" description="Outer membrane channel protein CpnT-like N-terminal" evidence="3">
    <location>
        <begin position="39"/>
        <end position="151"/>
    </location>
</feature>